<dbReference type="SUPFAM" id="SSF52540">
    <property type="entry name" value="P-loop containing nucleoside triphosphate hydrolases"/>
    <property type="match status" value="1"/>
</dbReference>
<dbReference type="PANTHER" id="PTHR18934:SF99">
    <property type="entry name" value="ATP-DEPENDENT RNA HELICASE DHX37-RELATED"/>
    <property type="match status" value="1"/>
</dbReference>
<dbReference type="GO" id="GO:0004386">
    <property type="term" value="F:helicase activity"/>
    <property type="evidence" value="ECO:0007669"/>
    <property type="project" value="UniProtKB-KW"/>
</dbReference>
<evidence type="ECO:0000256" key="2">
    <source>
        <dbReference type="ARBA" id="ARBA00022801"/>
    </source>
</evidence>
<evidence type="ECO:0000313" key="5">
    <source>
        <dbReference type="Proteomes" id="UP000095285"/>
    </source>
</evidence>
<evidence type="ECO:0000256" key="3">
    <source>
        <dbReference type="ARBA" id="ARBA00022806"/>
    </source>
</evidence>
<keyword evidence="3" id="KW-0347">Helicase</keyword>
<keyword evidence="4" id="KW-0067">ATP-binding</keyword>
<dbReference type="AlphaFoldDB" id="A0A1I7W227"/>
<reference evidence="6" key="2">
    <citation type="submission" date="2016-11" db="UniProtKB">
        <authorList>
            <consortium name="WormBaseParasite"/>
        </authorList>
    </citation>
    <scope>IDENTIFICATION</scope>
</reference>
<name>A0A1I7W227_LOALO</name>
<sequence>MSRNRYKQNTYYIEQCPITKKKSRRRELPVNGVRLQLAKVIRENGVSVIVGETGSGKSTQIPQICYNEGLIGSGLLAVTQPRRVAAITLARHVALEMNANLGEVPC</sequence>
<dbReference type="Gene3D" id="3.40.50.300">
    <property type="entry name" value="P-loop containing nucleotide triphosphate hydrolases"/>
    <property type="match status" value="1"/>
</dbReference>
<dbReference type="PANTHER" id="PTHR18934">
    <property type="entry name" value="ATP-DEPENDENT RNA HELICASE"/>
    <property type="match status" value="1"/>
</dbReference>
<accession>A0A1I7W227</accession>
<dbReference type="WBParaSite" id="EN70_8806">
    <property type="protein sequence ID" value="EN70_8806"/>
    <property type="gene ID" value="EN70_8806"/>
</dbReference>
<dbReference type="Proteomes" id="UP000095285">
    <property type="component" value="Unassembled WGS sequence"/>
</dbReference>
<dbReference type="GO" id="GO:0016787">
    <property type="term" value="F:hydrolase activity"/>
    <property type="evidence" value="ECO:0007669"/>
    <property type="project" value="UniProtKB-KW"/>
</dbReference>
<keyword evidence="1" id="KW-0547">Nucleotide-binding</keyword>
<proteinExistence type="predicted"/>
<evidence type="ECO:0000313" key="6">
    <source>
        <dbReference type="WBParaSite" id="EN70_8806"/>
    </source>
</evidence>
<dbReference type="GO" id="GO:0005524">
    <property type="term" value="F:ATP binding"/>
    <property type="evidence" value="ECO:0007669"/>
    <property type="project" value="UniProtKB-KW"/>
</dbReference>
<keyword evidence="5" id="KW-1185">Reference proteome</keyword>
<protein>
    <submittedName>
        <fullName evidence="6">Helicase ATP-binding domain-containing protein</fullName>
    </submittedName>
</protein>
<evidence type="ECO:0000256" key="1">
    <source>
        <dbReference type="ARBA" id="ARBA00022741"/>
    </source>
</evidence>
<reference evidence="5" key="1">
    <citation type="submission" date="2012-04" db="EMBL/GenBank/DDBJ databases">
        <title>The Genome Sequence of Loa loa.</title>
        <authorList>
            <consortium name="The Broad Institute Genome Sequencing Platform"/>
            <consortium name="Broad Institute Genome Sequencing Center for Infectious Disease"/>
            <person name="Nutman T.B."/>
            <person name="Fink D.L."/>
            <person name="Russ C."/>
            <person name="Young S."/>
            <person name="Zeng Q."/>
            <person name="Gargeya S."/>
            <person name="Alvarado L."/>
            <person name="Berlin A."/>
            <person name="Chapman S.B."/>
            <person name="Chen Z."/>
            <person name="Freedman E."/>
            <person name="Gellesch M."/>
            <person name="Goldberg J."/>
            <person name="Griggs A."/>
            <person name="Gujja S."/>
            <person name="Heilman E.R."/>
            <person name="Heiman D."/>
            <person name="Howarth C."/>
            <person name="Mehta T."/>
            <person name="Neiman D."/>
            <person name="Pearson M."/>
            <person name="Roberts A."/>
            <person name="Saif S."/>
            <person name="Shea T."/>
            <person name="Shenoy N."/>
            <person name="Sisk P."/>
            <person name="Stolte C."/>
            <person name="Sykes S."/>
            <person name="White J."/>
            <person name="Yandava C."/>
            <person name="Haas B."/>
            <person name="Henn M.R."/>
            <person name="Nusbaum C."/>
            <person name="Birren B."/>
        </authorList>
    </citation>
    <scope>NUCLEOTIDE SEQUENCE [LARGE SCALE GENOMIC DNA]</scope>
</reference>
<evidence type="ECO:0000256" key="4">
    <source>
        <dbReference type="ARBA" id="ARBA00022840"/>
    </source>
</evidence>
<dbReference type="STRING" id="7209.A0A1I7W227"/>
<dbReference type="GO" id="GO:0003723">
    <property type="term" value="F:RNA binding"/>
    <property type="evidence" value="ECO:0007669"/>
    <property type="project" value="TreeGrafter"/>
</dbReference>
<organism evidence="5 6">
    <name type="scientific">Loa loa</name>
    <name type="common">Eye worm</name>
    <name type="synonym">Filaria loa</name>
    <dbReference type="NCBI Taxonomy" id="7209"/>
    <lineage>
        <taxon>Eukaryota</taxon>
        <taxon>Metazoa</taxon>
        <taxon>Ecdysozoa</taxon>
        <taxon>Nematoda</taxon>
        <taxon>Chromadorea</taxon>
        <taxon>Rhabditida</taxon>
        <taxon>Spirurina</taxon>
        <taxon>Spiruromorpha</taxon>
        <taxon>Filarioidea</taxon>
        <taxon>Onchocercidae</taxon>
        <taxon>Loa</taxon>
    </lineage>
</organism>
<keyword evidence="2" id="KW-0378">Hydrolase</keyword>
<dbReference type="InterPro" id="IPR027417">
    <property type="entry name" value="P-loop_NTPase"/>
</dbReference>